<keyword evidence="3" id="KW-1185">Reference proteome</keyword>
<evidence type="ECO:0008006" key="4">
    <source>
        <dbReference type="Google" id="ProtNLM"/>
    </source>
</evidence>
<feature type="region of interest" description="Disordered" evidence="1">
    <location>
        <begin position="1"/>
        <end position="29"/>
    </location>
</feature>
<accession>A0ABT9J6H1</accession>
<reference evidence="2 3" key="1">
    <citation type="submission" date="2023-08" db="EMBL/GenBank/DDBJ databases">
        <authorList>
            <person name="Park J.-S."/>
        </authorList>
    </citation>
    <scope>NUCLEOTIDE SEQUENCE [LARGE SCALE GENOMIC DNA]</scope>
    <source>
        <strain evidence="2 3">2205SS18-9</strain>
    </source>
</reference>
<feature type="compositionally biased region" description="Polar residues" evidence="1">
    <location>
        <begin position="1"/>
        <end position="18"/>
    </location>
</feature>
<dbReference type="Proteomes" id="UP001231941">
    <property type="component" value="Unassembled WGS sequence"/>
</dbReference>
<dbReference type="RefSeq" id="WP_305994504.1">
    <property type="nucleotide sequence ID" value="NZ_JAVAMP010000029.1"/>
</dbReference>
<evidence type="ECO:0000256" key="1">
    <source>
        <dbReference type="SAM" id="MobiDB-lite"/>
    </source>
</evidence>
<dbReference type="EMBL" id="JAVAMP010000029">
    <property type="protein sequence ID" value="MDP5277204.1"/>
    <property type="molecule type" value="Genomic_DNA"/>
</dbReference>
<evidence type="ECO:0000313" key="3">
    <source>
        <dbReference type="Proteomes" id="UP001231941"/>
    </source>
</evidence>
<protein>
    <recommendedName>
        <fullName evidence="4">HNH endonuclease</fullName>
    </recommendedName>
</protein>
<name>A0ABT9J6H1_9BACL</name>
<organism evidence="2 3">
    <name type="scientific">Chengkuizengella axinellae</name>
    <dbReference type="NCBI Taxonomy" id="3064388"/>
    <lineage>
        <taxon>Bacteria</taxon>
        <taxon>Bacillati</taxon>
        <taxon>Bacillota</taxon>
        <taxon>Bacilli</taxon>
        <taxon>Bacillales</taxon>
        <taxon>Paenibacillaceae</taxon>
        <taxon>Chengkuizengella</taxon>
    </lineage>
</organism>
<gene>
    <name evidence="2" type="ORF">Q5Y73_24270</name>
</gene>
<comment type="caution">
    <text evidence="2">The sequence shown here is derived from an EMBL/GenBank/DDBJ whole genome shotgun (WGS) entry which is preliminary data.</text>
</comment>
<proteinExistence type="predicted"/>
<sequence length="112" mass="13121">MNLANQPVRSYSKETQLASKRVKPTQRQMGEISNKVRKQVKERSKGICEVRIKCRGSRAYEQAHITGRGHIDHKTTADDLKHACVECHDWLDETVEGIKYKRKLREKNEFRK</sequence>
<evidence type="ECO:0000313" key="2">
    <source>
        <dbReference type="EMBL" id="MDP5277204.1"/>
    </source>
</evidence>